<proteinExistence type="predicted"/>
<name>A0A645AVQ6_9ZZZZ</name>
<protein>
    <submittedName>
        <fullName evidence="1">Uncharacterized protein</fullName>
    </submittedName>
</protein>
<dbReference type="EMBL" id="VSSQ01015958">
    <property type="protein sequence ID" value="MPM56848.1"/>
    <property type="molecule type" value="Genomic_DNA"/>
</dbReference>
<accession>A0A645AVQ6</accession>
<comment type="caution">
    <text evidence="1">The sequence shown here is derived from an EMBL/GenBank/DDBJ whole genome shotgun (WGS) entry which is preliminary data.</text>
</comment>
<sequence>MTTGFLTDIQFQQFNAKAVDAMDKVQQFAIGNFRQVAGNQ</sequence>
<dbReference type="AlphaFoldDB" id="A0A645AVQ6"/>
<organism evidence="1">
    <name type="scientific">bioreactor metagenome</name>
    <dbReference type="NCBI Taxonomy" id="1076179"/>
    <lineage>
        <taxon>unclassified sequences</taxon>
        <taxon>metagenomes</taxon>
        <taxon>ecological metagenomes</taxon>
    </lineage>
</organism>
<gene>
    <name evidence="1" type="ORF">SDC9_103664</name>
</gene>
<reference evidence="1" key="1">
    <citation type="submission" date="2019-08" db="EMBL/GenBank/DDBJ databases">
        <authorList>
            <person name="Kucharzyk K."/>
            <person name="Murdoch R.W."/>
            <person name="Higgins S."/>
            <person name="Loffler F."/>
        </authorList>
    </citation>
    <scope>NUCLEOTIDE SEQUENCE</scope>
</reference>
<evidence type="ECO:0000313" key="1">
    <source>
        <dbReference type="EMBL" id="MPM56848.1"/>
    </source>
</evidence>